<dbReference type="Proteomes" id="UP000323000">
    <property type="component" value="Chromosome 3"/>
</dbReference>
<gene>
    <name evidence="2" type="ORF">EZV62_008637</name>
</gene>
<comment type="caution">
    <text evidence="2">The sequence shown here is derived from an EMBL/GenBank/DDBJ whole genome shotgun (WGS) entry which is preliminary data.</text>
</comment>
<evidence type="ECO:0000313" key="2">
    <source>
        <dbReference type="EMBL" id="TXG67362.1"/>
    </source>
</evidence>
<dbReference type="EMBL" id="VAHF01000003">
    <property type="protein sequence ID" value="TXG67362.1"/>
    <property type="molecule type" value="Genomic_DNA"/>
</dbReference>
<dbReference type="AlphaFoldDB" id="A0A5C7IEI8"/>
<keyword evidence="1" id="KW-0175">Coiled coil</keyword>
<proteinExistence type="predicted"/>
<name>A0A5C7IEI8_9ROSI</name>
<evidence type="ECO:0000256" key="1">
    <source>
        <dbReference type="SAM" id="Coils"/>
    </source>
</evidence>
<protein>
    <submittedName>
        <fullName evidence="2">Uncharacterized protein</fullName>
    </submittedName>
</protein>
<feature type="coiled-coil region" evidence="1">
    <location>
        <begin position="38"/>
        <end position="100"/>
    </location>
</feature>
<accession>A0A5C7IEI8</accession>
<organism evidence="2 3">
    <name type="scientific">Acer yangbiense</name>
    <dbReference type="NCBI Taxonomy" id="1000413"/>
    <lineage>
        <taxon>Eukaryota</taxon>
        <taxon>Viridiplantae</taxon>
        <taxon>Streptophyta</taxon>
        <taxon>Embryophyta</taxon>
        <taxon>Tracheophyta</taxon>
        <taxon>Spermatophyta</taxon>
        <taxon>Magnoliopsida</taxon>
        <taxon>eudicotyledons</taxon>
        <taxon>Gunneridae</taxon>
        <taxon>Pentapetalae</taxon>
        <taxon>rosids</taxon>
        <taxon>malvids</taxon>
        <taxon>Sapindales</taxon>
        <taxon>Sapindaceae</taxon>
        <taxon>Hippocastanoideae</taxon>
        <taxon>Acereae</taxon>
        <taxon>Acer</taxon>
    </lineage>
</organism>
<sequence length="227" mass="25364">MDVVLSLFGCVAAEACGHFCFSIDCCNIGNMVRFNSNRKALEEETEALVELRDKVKHEIETSERDGKSVKPQVKEWLGEVEKFLVEVKSLETSIKDYERRQNQSRCSCHCSQRCKFSKEVGMLLKDVRRLTFAGSFSTGMVDHGPSAPPSTEDQATALGQSLIFNSESEDGRPCSGKDLTCGHSQIHNIESEDGKPTFEKDIKFGQDLIHRDLSEDGKAFSGKDVRF</sequence>
<keyword evidence="3" id="KW-1185">Reference proteome</keyword>
<evidence type="ECO:0000313" key="3">
    <source>
        <dbReference type="Proteomes" id="UP000323000"/>
    </source>
</evidence>
<reference evidence="3" key="1">
    <citation type="journal article" date="2019" name="Gigascience">
        <title>De novo genome assembly of the endangered Acer yangbiense, a plant species with extremely small populations endemic to Yunnan Province, China.</title>
        <authorList>
            <person name="Yang J."/>
            <person name="Wariss H.M."/>
            <person name="Tao L."/>
            <person name="Zhang R."/>
            <person name="Yun Q."/>
            <person name="Hollingsworth P."/>
            <person name="Dao Z."/>
            <person name="Luo G."/>
            <person name="Guo H."/>
            <person name="Ma Y."/>
            <person name="Sun W."/>
        </authorList>
    </citation>
    <scope>NUCLEOTIDE SEQUENCE [LARGE SCALE GENOMIC DNA]</scope>
    <source>
        <strain evidence="3">cv. Malutang</strain>
    </source>
</reference>
<dbReference type="OrthoDB" id="1675418at2759"/>